<evidence type="ECO:0000313" key="2">
    <source>
        <dbReference type="EMBL" id="EPT03750.1"/>
    </source>
</evidence>
<feature type="region of interest" description="Disordered" evidence="1">
    <location>
        <begin position="119"/>
        <end position="180"/>
    </location>
</feature>
<dbReference type="EMBL" id="KE504129">
    <property type="protein sequence ID" value="EPT03750.1"/>
    <property type="molecule type" value="Genomic_DNA"/>
</dbReference>
<proteinExistence type="predicted"/>
<feature type="compositionally biased region" description="Polar residues" evidence="1">
    <location>
        <begin position="120"/>
        <end position="161"/>
    </location>
</feature>
<dbReference type="AlphaFoldDB" id="S8G048"/>
<dbReference type="InParanoid" id="S8G048"/>
<organism evidence="2 3">
    <name type="scientific">Fomitopsis schrenkii</name>
    <name type="common">Brown rot fungus</name>
    <dbReference type="NCBI Taxonomy" id="2126942"/>
    <lineage>
        <taxon>Eukaryota</taxon>
        <taxon>Fungi</taxon>
        <taxon>Dikarya</taxon>
        <taxon>Basidiomycota</taxon>
        <taxon>Agaricomycotina</taxon>
        <taxon>Agaricomycetes</taxon>
        <taxon>Polyporales</taxon>
        <taxon>Fomitopsis</taxon>
    </lineage>
</organism>
<keyword evidence="3" id="KW-1185">Reference proteome</keyword>
<evidence type="ECO:0000256" key="1">
    <source>
        <dbReference type="SAM" id="MobiDB-lite"/>
    </source>
</evidence>
<dbReference type="HOGENOM" id="CLU_1256035_0_0_1"/>
<reference evidence="2 3" key="1">
    <citation type="journal article" date="2012" name="Science">
        <title>The Paleozoic origin of enzymatic lignin decomposition reconstructed from 31 fungal genomes.</title>
        <authorList>
            <person name="Floudas D."/>
            <person name="Binder M."/>
            <person name="Riley R."/>
            <person name="Barry K."/>
            <person name="Blanchette R.A."/>
            <person name="Henrissat B."/>
            <person name="Martinez A.T."/>
            <person name="Otillar R."/>
            <person name="Spatafora J.W."/>
            <person name="Yadav J.S."/>
            <person name="Aerts A."/>
            <person name="Benoit I."/>
            <person name="Boyd A."/>
            <person name="Carlson A."/>
            <person name="Copeland A."/>
            <person name="Coutinho P.M."/>
            <person name="de Vries R.P."/>
            <person name="Ferreira P."/>
            <person name="Findley K."/>
            <person name="Foster B."/>
            <person name="Gaskell J."/>
            <person name="Glotzer D."/>
            <person name="Gorecki P."/>
            <person name="Heitman J."/>
            <person name="Hesse C."/>
            <person name="Hori C."/>
            <person name="Igarashi K."/>
            <person name="Jurgens J.A."/>
            <person name="Kallen N."/>
            <person name="Kersten P."/>
            <person name="Kohler A."/>
            <person name="Kuees U."/>
            <person name="Kumar T.K.A."/>
            <person name="Kuo A."/>
            <person name="LaButti K."/>
            <person name="Larrondo L.F."/>
            <person name="Lindquist E."/>
            <person name="Ling A."/>
            <person name="Lombard V."/>
            <person name="Lucas S."/>
            <person name="Lundell T."/>
            <person name="Martin R."/>
            <person name="McLaughlin D.J."/>
            <person name="Morgenstern I."/>
            <person name="Morin E."/>
            <person name="Murat C."/>
            <person name="Nagy L.G."/>
            <person name="Nolan M."/>
            <person name="Ohm R.A."/>
            <person name="Patyshakuliyeva A."/>
            <person name="Rokas A."/>
            <person name="Ruiz-Duenas F.J."/>
            <person name="Sabat G."/>
            <person name="Salamov A."/>
            <person name="Samejima M."/>
            <person name="Schmutz J."/>
            <person name="Slot J.C."/>
            <person name="St John F."/>
            <person name="Stenlid J."/>
            <person name="Sun H."/>
            <person name="Sun S."/>
            <person name="Syed K."/>
            <person name="Tsang A."/>
            <person name="Wiebenga A."/>
            <person name="Young D."/>
            <person name="Pisabarro A."/>
            <person name="Eastwood D.C."/>
            <person name="Martin F."/>
            <person name="Cullen D."/>
            <person name="Grigoriev I.V."/>
            <person name="Hibbett D.S."/>
        </authorList>
    </citation>
    <scope>NUCLEOTIDE SEQUENCE</scope>
    <source>
        <strain evidence="3">FP-58527</strain>
    </source>
</reference>
<name>S8G048_FOMSC</name>
<dbReference type="OrthoDB" id="3230513at2759"/>
<feature type="region of interest" description="Disordered" evidence="1">
    <location>
        <begin position="193"/>
        <end position="220"/>
    </location>
</feature>
<dbReference type="Proteomes" id="UP000015241">
    <property type="component" value="Unassembled WGS sequence"/>
</dbReference>
<gene>
    <name evidence="2" type="ORF">FOMPIDRAFT_87014</name>
</gene>
<accession>S8G048</accession>
<sequence length="220" mass="24144">MPPHRNMGWRKPVPKFIPETAPISRLSSTSFKRMSFSQLNKEVPPLPDEFLRKLGGSLNKAKRQGFVLDDHIDPQWVEQFRSHPVSFPTVQEDPSEATFTGGPSFTPYDLYWTRTKRDGTSLTSSNTPQAFPASTLSSTDSASETGASGTQATLSSSNGTANGAAFPTRQPRETDVQNRHMLRAVGRIAHPWGAGSPFVLHSQASPIRARSPPSGWNLKN</sequence>
<protein>
    <submittedName>
        <fullName evidence="2">Uncharacterized protein</fullName>
    </submittedName>
</protein>
<evidence type="ECO:0000313" key="3">
    <source>
        <dbReference type="Proteomes" id="UP000015241"/>
    </source>
</evidence>